<dbReference type="Proteomes" id="UP000051497">
    <property type="component" value="Unassembled WGS sequence"/>
</dbReference>
<organism evidence="1">
    <name type="scientific">Candidatus Berkiella aquae</name>
    <dbReference type="NCBI Taxonomy" id="295108"/>
    <lineage>
        <taxon>Bacteria</taxon>
        <taxon>Pseudomonadati</taxon>
        <taxon>Pseudomonadota</taxon>
        <taxon>Gammaproteobacteria</taxon>
        <taxon>Candidatus Berkiellales</taxon>
        <taxon>Candidatus Berkiellaceae</taxon>
        <taxon>Candidatus Berkiella</taxon>
    </lineage>
</organism>
<proteinExistence type="predicted"/>
<reference evidence="2" key="3">
    <citation type="submission" date="2021-06" db="EMBL/GenBank/DDBJ databases">
        <title>Genomic Description and Analysis of Intracellular Bacteria, Candidatus Berkiella cookevillensis and Candidatus Berkiella aquae.</title>
        <authorList>
            <person name="Kidane D.T."/>
            <person name="Mehari Y.T."/>
            <person name="Rice F.C."/>
            <person name="Arivett B.A."/>
            <person name="Farone A.L."/>
            <person name="Berk S.G."/>
            <person name="Farone M.B."/>
        </authorList>
    </citation>
    <scope>NUCLEOTIDE SEQUENCE</scope>
    <source>
        <strain evidence="2">HT99</strain>
    </source>
</reference>
<reference evidence="2" key="2">
    <citation type="journal article" date="2016" name="Genome Announc.">
        <title>Draft Genome Sequences of Two Novel Amoeba-Resistant Intranuclear Bacteria, 'Candidatus Berkiella cookevillensis' and 'Candidatus Berkiella aquae'.</title>
        <authorList>
            <person name="Mehari Y.T."/>
            <person name="Arivett B.A."/>
            <person name="Farone A.L."/>
            <person name="Gunderson J.H."/>
            <person name="Farone M.B."/>
        </authorList>
    </citation>
    <scope>NUCLEOTIDE SEQUENCE</scope>
    <source>
        <strain evidence="2">HT99</strain>
    </source>
</reference>
<keyword evidence="3" id="KW-1185">Reference proteome</keyword>
<dbReference type="AlphaFoldDB" id="A0A0Q9YZT6"/>
<accession>A0A0Q9YZT6</accession>
<comment type="caution">
    <text evidence="1">The sequence shown here is derived from an EMBL/GenBank/DDBJ whole genome shotgun (WGS) entry which is preliminary data.</text>
</comment>
<sequence>MNDSKKMKDFGAERILFLDRLSDLVSELDFKGSIKGEPSLPDPKSDNLSLEEIARIQVMMGFPDRVALALELGANPSDTHQGTSLRRLNEAYTEVHGAKVHTKMLNLLDQYGAEVENRKKPRSTKT</sequence>
<dbReference type="EMBL" id="LKAJ02000001">
    <property type="protein sequence ID" value="MCS5712125.1"/>
    <property type="molecule type" value="Genomic_DNA"/>
</dbReference>
<evidence type="ECO:0000313" key="1">
    <source>
        <dbReference type="EMBL" id="KRG22510.1"/>
    </source>
</evidence>
<gene>
    <name evidence="1" type="ORF">HT99x_00046</name>
    <name evidence="2" type="ORF">HT99x_011840</name>
</gene>
<dbReference type="EMBL" id="LKAJ01000001">
    <property type="protein sequence ID" value="KRG22510.1"/>
    <property type="molecule type" value="Genomic_DNA"/>
</dbReference>
<protein>
    <submittedName>
        <fullName evidence="1">Uncharacterized protein</fullName>
    </submittedName>
</protein>
<dbReference type="RefSeq" id="WP_075064716.1">
    <property type="nucleotide sequence ID" value="NZ_LKAJ02000001.1"/>
</dbReference>
<reference evidence="1" key="1">
    <citation type="submission" date="2015-09" db="EMBL/GenBank/DDBJ databases">
        <title>Draft Genome Sequences of Two Novel Amoeba-resistant Intranuclear Bacteria, Candidatus Berkiella cookevillensis and Candidatus Berkiella aquae.</title>
        <authorList>
            <person name="Mehari Y.T."/>
            <person name="Arivett B.A."/>
            <person name="Farone A.L."/>
            <person name="Gunderson J.H."/>
            <person name="Farone M.B."/>
        </authorList>
    </citation>
    <scope>NUCLEOTIDE SEQUENCE [LARGE SCALE GENOMIC DNA]</scope>
    <source>
        <strain evidence="1">HT99</strain>
    </source>
</reference>
<evidence type="ECO:0000313" key="3">
    <source>
        <dbReference type="Proteomes" id="UP000051497"/>
    </source>
</evidence>
<evidence type="ECO:0000313" key="2">
    <source>
        <dbReference type="EMBL" id="MCS5712125.1"/>
    </source>
</evidence>
<name>A0A0Q9YZT6_9GAMM</name>